<organism evidence="6 7">
    <name type="scientific">Scleropages formosus</name>
    <name type="common">Asian bonytongue</name>
    <name type="synonym">Osteoglossum formosum</name>
    <dbReference type="NCBI Taxonomy" id="113540"/>
    <lineage>
        <taxon>Eukaryota</taxon>
        <taxon>Metazoa</taxon>
        <taxon>Chordata</taxon>
        <taxon>Craniata</taxon>
        <taxon>Vertebrata</taxon>
        <taxon>Euteleostomi</taxon>
        <taxon>Actinopterygii</taxon>
        <taxon>Neopterygii</taxon>
        <taxon>Teleostei</taxon>
        <taxon>Osteoglossocephala</taxon>
        <taxon>Osteoglossomorpha</taxon>
        <taxon>Osteoglossiformes</taxon>
        <taxon>Osteoglossidae</taxon>
        <taxon>Scleropages</taxon>
    </lineage>
</organism>
<dbReference type="InterPro" id="IPR042235">
    <property type="entry name" value="ZP-C_dom"/>
</dbReference>
<dbReference type="PANTHER" id="PTHR14002">
    <property type="entry name" value="ENDOGLIN/TGF-BETA RECEPTOR TYPE III"/>
    <property type="match status" value="1"/>
</dbReference>
<keyword evidence="7" id="KW-1185">Reference proteome</keyword>
<dbReference type="Gene3D" id="2.60.40.4100">
    <property type="entry name" value="Zona pellucida, ZP-C domain"/>
    <property type="match status" value="1"/>
</dbReference>
<name>A0A8C9TN35_SCLFO</name>
<sequence>MRVTTLTMMHMSVFLLLVSSASASHYYGGFLTFTPKGLNPDGSLTVEILYREAYRICFPYQTWYCYSGNCGITTRSVTGQIASYSGPSYSWCQLETILIKNVPTDSPFEMREASCCWIYAPNNNAQWNLFAHIDLGTRSDTGKPNSSPVTTILPAIRVPQNCQRELKLLAHDPDADVVRCRYGILPNIECGTCYQHPDFFLDENSCTLTHFPTAITGTHVFELVLEDYPEQSIGVSHRDGTQLPRYPWTSYSQTTTSSPWQWFTSTTTSTPWQWFTSTTTSTPWQWFTSTTTSMPWLATTTISPPSNALSSIPLQFIVQVDQSVPSCADGEYLPMFQSPTPEHGKIIYAAVNYELAIKVKAAARFSTLTNIFISGPLNITKVVNANGNTAEAVIKWTPGSDGFGEHFPVCFVAESVLGSSFYNSEMRCVVIVVGHTTGEATVSCNEMTMTVEIEKASIPGLNDGFVRLKDPLCTLMSNSTHIIGTMSLNTCGTEIEEDDESIIFKNEIVSFENTSTIITRTSELNIGFSCKYPKKGKASFSFTVHKPPYVFTENGFGTFAYQFELFTDRLFNSMVDPSAYPPQVNLGEMIYMQIAATSPILNTVLYVDSCRATPYDDPNYPVFYSIIENGCIVDNTVVVYENNNTMYKFGMEAFKFIGLHERVYITCSVILCEAGNHTRCSQGCVNGTATPAPHYRRRRAAITETSSHFISQGP</sequence>
<dbReference type="InterPro" id="IPR048290">
    <property type="entry name" value="ZP_chr"/>
</dbReference>
<evidence type="ECO:0000256" key="1">
    <source>
        <dbReference type="ARBA" id="ARBA00022729"/>
    </source>
</evidence>
<dbReference type="InterPro" id="IPR055356">
    <property type="entry name" value="ZP-N"/>
</dbReference>
<feature type="domain" description="ZP" evidence="5">
    <location>
        <begin position="443"/>
        <end position="691"/>
    </location>
</feature>
<gene>
    <name evidence="6" type="primary">LOC108942420</name>
</gene>
<reference evidence="6 7" key="1">
    <citation type="submission" date="2019-04" db="EMBL/GenBank/DDBJ databases">
        <authorList>
            <consortium name="Wellcome Sanger Institute Data Sharing"/>
        </authorList>
    </citation>
    <scope>NUCLEOTIDE SEQUENCE [LARGE SCALE GENOMIC DNA]</scope>
</reference>
<evidence type="ECO:0000256" key="4">
    <source>
        <dbReference type="SAM" id="SignalP"/>
    </source>
</evidence>
<accession>A0A8C9TN35</accession>
<keyword evidence="3" id="KW-0325">Glycoprotein</keyword>
<dbReference type="Pfam" id="PF23344">
    <property type="entry name" value="ZP-N"/>
    <property type="match status" value="1"/>
</dbReference>
<dbReference type="SMART" id="SM00241">
    <property type="entry name" value="ZP"/>
    <property type="match status" value="1"/>
</dbReference>
<dbReference type="Pfam" id="PF00100">
    <property type="entry name" value="Zona_pellucida"/>
    <property type="match status" value="1"/>
</dbReference>
<evidence type="ECO:0000313" key="7">
    <source>
        <dbReference type="Proteomes" id="UP000694397"/>
    </source>
</evidence>
<dbReference type="Ensembl" id="ENSSFOT00015069030.1">
    <property type="protein sequence ID" value="ENSSFOP00015052428.1"/>
    <property type="gene ID" value="ENSSFOG00015000445.2"/>
</dbReference>
<dbReference type="PRINTS" id="PR00023">
    <property type="entry name" value="ZPELLUCIDA"/>
</dbReference>
<feature type="signal peptide" evidence="4">
    <location>
        <begin position="1"/>
        <end position="23"/>
    </location>
</feature>
<keyword evidence="1 4" id="KW-0732">Signal</keyword>
<dbReference type="InterPro" id="IPR001507">
    <property type="entry name" value="ZP_dom"/>
</dbReference>
<evidence type="ECO:0000256" key="2">
    <source>
        <dbReference type="ARBA" id="ARBA00023157"/>
    </source>
</evidence>
<reference evidence="6" key="2">
    <citation type="submission" date="2025-08" db="UniProtKB">
        <authorList>
            <consortium name="Ensembl"/>
        </authorList>
    </citation>
    <scope>IDENTIFICATION</scope>
</reference>
<dbReference type="PANTHER" id="PTHR14002:SF59">
    <property type="entry name" value="CUB AND ZONA PELLUCIDA-LIKE DOMAIN-CONTAINING PROTEIN 1-RELATED"/>
    <property type="match status" value="1"/>
</dbReference>
<evidence type="ECO:0000313" key="6">
    <source>
        <dbReference type="Ensembl" id="ENSSFOP00015052428.1"/>
    </source>
</evidence>
<evidence type="ECO:0000256" key="3">
    <source>
        <dbReference type="ARBA" id="ARBA00023180"/>
    </source>
</evidence>
<evidence type="ECO:0000259" key="5">
    <source>
        <dbReference type="PROSITE" id="PS51034"/>
    </source>
</evidence>
<keyword evidence="2" id="KW-1015">Disulfide bond</keyword>
<dbReference type="Gene3D" id="2.60.40.3210">
    <property type="entry name" value="Zona pellucida, ZP-N domain"/>
    <property type="match status" value="1"/>
</dbReference>
<dbReference type="Proteomes" id="UP000694397">
    <property type="component" value="Chromosome 5"/>
</dbReference>
<proteinExistence type="predicted"/>
<reference evidence="6" key="3">
    <citation type="submission" date="2025-09" db="UniProtKB">
        <authorList>
            <consortium name="Ensembl"/>
        </authorList>
    </citation>
    <scope>IDENTIFICATION</scope>
</reference>
<dbReference type="AlphaFoldDB" id="A0A8C9TN35"/>
<dbReference type="InterPro" id="IPR055355">
    <property type="entry name" value="ZP-C"/>
</dbReference>
<feature type="chain" id="PRO_5034796952" evidence="4">
    <location>
        <begin position="24"/>
        <end position="714"/>
    </location>
</feature>
<dbReference type="PROSITE" id="PS51034">
    <property type="entry name" value="ZP_2"/>
    <property type="match status" value="1"/>
</dbReference>
<dbReference type="GeneTree" id="ENSGT00940000163723"/>
<protein>
    <submittedName>
        <fullName evidence="6">ZP domain-containing protein-like</fullName>
    </submittedName>
</protein>